<feature type="transmembrane region" description="Helical" evidence="6">
    <location>
        <begin position="67"/>
        <end position="89"/>
    </location>
</feature>
<keyword evidence="5 6" id="KW-0472">Membrane</keyword>
<dbReference type="Proteomes" id="UP001519273">
    <property type="component" value="Unassembled WGS sequence"/>
</dbReference>
<evidence type="ECO:0000256" key="1">
    <source>
        <dbReference type="ARBA" id="ARBA00004127"/>
    </source>
</evidence>
<evidence type="ECO:0000256" key="5">
    <source>
        <dbReference type="ARBA" id="ARBA00023136"/>
    </source>
</evidence>
<feature type="transmembrane region" description="Helical" evidence="6">
    <location>
        <begin position="210"/>
        <end position="233"/>
    </location>
</feature>
<organism evidence="8 9">
    <name type="scientific">Paenibacillus sediminis</name>
    <dbReference type="NCBI Taxonomy" id="664909"/>
    <lineage>
        <taxon>Bacteria</taxon>
        <taxon>Bacillati</taxon>
        <taxon>Bacillota</taxon>
        <taxon>Bacilli</taxon>
        <taxon>Bacillales</taxon>
        <taxon>Paenibacillaceae</taxon>
        <taxon>Paenibacillus</taxon>
    </lineage>
</organism>
<feature type="transmembrane region" description="Helical" evidence="6">
    <location>
        <begin position="265"/>
        <end position="286"/>
    </location>
</feature>
<feature type="transmembrane region" description="Helical" evidence="6">
    <location>
        <begin position="147"/>
        <end position="166"/>
    </location>
</feature>
<evidence type="ECO:0000313" key="8">
    <source>
        <dbReference type="EMBL" id="MBP1937024.1"/>
    </source>
</evidence>
<comment type="caution">
    <text evidence="8">The sequence shown here is derived from an EMBL/GenBank/DDBJ whole genome shotgun (WGS) entry which is preliminary data.</text>
</comment>
<dbReference type="PANTHER" id="PTHR32322:SF9">
    <property type="entry name" value="AMINO-ACID METABOLITE EFFLUX PUMP-RELATED"/>
    <property type="match status" value="1"/>
</dbReference>
<accession>A0ABS4H3C7</accession>
<dbReference type="EMBL" id="JAGGKP010000003">
    <property type="protein sequence ID" value="MBP1937024.1"/>
    <property type="molecule type" value="Genomic_DNA"/>
</dbReference>
<evidence type="ECO:0000256" key="2">
    <source>
        <dbReference type="ARBA" id="ARBA00007362"/>
    </source>
</evidence>
<dbReference type="InterPro" id="IPR050638">
    <property type="entry name" value="AA-Vitamin_Transporters"/>
</dbReference>
<dbReference type="SUPFAM" id="SSF103481">
    <property type="entry name" value="Multidrug resistance efflux transporter EmrE"/>
    <property type="match status" value="2"/>
</dbReference>
<keyword evidence="4 6" id="KW-1133">Transmembrane helix</keyword>
<comment type="similarity">
    <text evidence="2">Belongs to the EamA transporter family.</text>
</comment>
<feature type="transmembrane region" description="Helical" evidence="6">
    <location>
        <begin position="240"/>
        <end position="259"/>
    </location>
</feature>
<dbReference type="RefSeq" id="WP_209848665.1">
    <property type="nucleotide sequence ID" value="NZ_CBCRVE010000006.1"/>
</dbReference>
<feature type="transmembrane region" description="Helical" evidence="6">
    <location>
        <begin position="7"/>
        <end position="26"/>
    </location>
</feature>
<keyword evidence="9" id="KW-1185">Reference proteome</keyword>
<dbReference type="InterPro" id="IPR037185">
    <property type="entry name" value="EmrE-like"/>
</dbReference>
<proteinExistence type="inferred from homology"/>
<dbReference type="Gene3D" id="1.10.3730.20">
    <property type="match status" value="1"/>
</dbReference>
<evidence type="ECO:0000256" key="3">
    <source>
        <dbReference type="ARBA" id="ARBA00022692"/>
    </source>
</evidence>
<sequence length="303" mass="32935">MKLKDFITLFSLAALWGASFLFIKIASPVLGPVLTIEARVIIAGVVLLIYLVATHKKLDLKSRWKQYLILGIFNAAIPFTFIAMAALYLNASLSAILNSLTPLFTALVAWGWMKEKMTLKKIFGFLMGIIGVLILVGWSPISFTSEVIISVILSILATVSYGFAGVYSKKAFEGVSPLSLATGQQLGAAVALLPFTLFHLPRSLVSVSPIVIFSVIGLAIFCTSIAYLLYFYLISSIGPTPTLTVTLLVPLFGMIWGSVFLNEHISISMIIGLLTILSSVLLISNIQVPSSRRMGKNVAKRMR</sequence>
<feature type="domain" description="EamA" evidence="7">
    <location>
        <begin position="8"/>
        <end position="136"/>
    </location>
</feature>
<feature type="transmembrane region" description="Helical" evidence="6">
    <location>
        <begin position="178"/>
        <end position="198"/>
    </location>
</feature>
<dbReference type="Pfam" id="PF00892">
    <property type="entry name" value="EamA"/>
    <property type="match status" value="2"/>
</dbReference>
<keyword evidence="3 6" id="KW-0812">Transmembrane</keyword>
<evidence type="ECO:0000259" key="7">
    <source>
        <dbReference type="Pfam" id="PF00892"/>
    </source>
</evidence>
<evidence type="ECO:0000256" key="4">
    <source>
        <dbReference type="ARBA" id="ARBA00022989"/>
    </source>
</evidence>
<dbReference type="PANTHER" id="PTHR32322">
    <property type="entry name" value="INNER MEMBRANE TRANSPORTER"/>
    <property type="match status" value="1"/>
</dbReference>
<protein>
    <submittedName>
        <fullName evidence="8">Drug/metabolite transporter (DMT)-like permease</fullName>
    </submittedName>
</protein>
<feature type="transmembrane region" description="Helical" evidence="6">
    <location>
        <begin position="122"/>
        <end position="141"/>
    </location>
</feature>
<feature type="transmembrane region" description="Helical" evidence="6">
    <location>
        <begin position="95"/>
        <end position="113"/>
    </location>
</feature>
<feature type="transmembrane region" description="Helical" evidence="6">
    <location>
        <begin position="38"/>
        <end position="55"/>
    </location>
</feature>
<name>A0ABS4H3C7_9BACL</name>
<gene>
    <name evidence="8" type="ORF">J2Z20_001906</name>
</gene>
<evidence type="ECO:0000313" key="9">
    <source>
        <dbReference type="Proteomes" id="UP001519273"/>
    </source>
</evidence>
<reference evidence="8 9" key="1">
    <citation type="submission" date="2021-03" db="EMBL/GenBank/DDBJ databases">
        <title>Genomic Encyclopedia of Type Strains, Phase IV (KMG-IV): sequencing the most valuable type-strain genomes for metagenomic binning, comparative biology and taxonomic classification.</title>
        <authorList>
            <person name="Goeker M."/>
        </authorList>
    </citation>
    <scope>NUCLEOTIDE SEQUENCE [LARGE SCALE GENOMIC DNA]</scope>
    <source>
        <strain evidence="8 9">DSM 23491</strain>
    </source>
</reference>
<evidence type="ECO:0000256" key="6">
    <source>
        <dbReference type="SAM" id="Phobius"/>
    </source>
</evidence>
<comment type="subcellular location">
    <subcellularLocation>
        <location evidence="1">Endomembrane system</location>
        <topology evidence="1">Multi-pass membrane protein</topology>
    </subcellularLocation>
</comment>
<feature type="domain" description="EamA" evidence="7">
    <location>
        <begin position="150"/>
        <end position="284"/>
    </location>
</feature>
<dbReference type="InterPro" id="IPR000620">
    <property type="entry name" value="EamA_dom"/>
</dbReference>